<comment type="caution">
    <text evidence="1">The sequence shown here is derived from an EMBL/GenBank/DDBJ whole genome shotgun (WGS) entry which is preliminary data.</text>
</comment>
<reference evidence="1 2" key="1">
    <citation type="journal article" date="2023" name="Plants (Basel)">
        <title>Bridging the Gap: Combining Genomics and Transcriptomics Approaches to Understand Stylosanthes scabra, an Orphan Legume from the Brazilian Caatinga.</title>
        <authorList>
            <person name="Ferreira-Neto J.R.C."/>
            <person name="da Silva M.D."/>
            <person name="Binneck E."/>
            <person name="de Melo N.F."/>
            <person name="da Silva R.H."/>
            <person name="de Melo A.L.T.M."/>
            <person name="Pandolfi V."/>
            <person name="Bustamante F.O."/>
            <person name="Brasileiro-Vidal A.C."/>
            <person name="Benko-Iseppon A.M."/>
        </authorList>
    </citation>
    <scope>NUCLEOTIDE SEQUENCE [LARGE SCALE GENOMIC DNA]</scope>
    <source>
        <tissue evidence="1">Leaves</tissue>
    </source>
</reference>
<gene>
    <name evidence="1" type="ORF">PIB30_042034</name>
</gene>
<accession>A0ABU6VF59</accession>
<name>A0ABU6VF59_9FABA</name>
<evidence type="ECO:0000313" key="2">
    <source>
        <dbReference type="Proteomes" id="UP001341840"/>
    </source>
</evidence>
<keyword evidence="2" id="KW-1185">Reference proteome</keyword>
<protein>
    <submittedName>
        <fullName evidence="1">Uncharacterized protein</fullName>
    </submittedName>
</protein>
<evidence type="ECO:0000313" key="1">
    <source>
        <dbReference type="EMBL" id="MED6171582.1"/>
    </source>
</evidence>
<dbReference type="EMBL" id="JASCZI010151271">
    <property type="protein sequence ID" value="MED6171582.1"/>
    <property type="molecule type" value="Genomic_DNA"/>
</dbReference>
<organism evidence="1 2">
    <name type="scientific">Stylosanthes scabra</name>
    <dbReference type="NCBI Taxonomy" id="79078"/>
    <lineage>
        <taxon>Eukaryota</taxon>
        <taxon>Viridiplantae</taxon>
        <taxon>Streptophyta</taxon>
        <taxon>Embryophyta</taxon>
        <taxon>Tracheophyta</taxon>
        <taxon>Spermatophyta</taxon>
        <taxon>Magnoliopsida</taxon>
        <taxon>eudicotyledons</taxon>
        <taxon>Gunneridae</taxon>
        <taxon>Pentapetalae</taxon>
        <taxon>rosids</taxon>
        <taxon>fabids</taxon>
        <taxon>Fabales</taxon>
        <taxon>Fabaceae</taxon>
        <taxon>Papilionoideae</taxon>
        <taxon>50 kb inversion clade</taxon>
        <taxon>dalbergioids sensu lato</taxon>
        <taxon>Dalbergieae</taxon>
        <taxon>Pterocarpus clade</taxon>
        <taxon>Stylosanthes</taxon>
    </lineage>
</organism>
<sequence>MDGDVFMRAYYNGEIISHTVDGVKFVCQNPLSSVIPYTMTFVDIQSHISKRVSNILFRNPVVVFGGAVQFLIMRIYDDANMHQMFQIYQHTRYQLPILKLYVKFEVVEHQEEMEEEQNILGLSGLENDLDTEDEFEKNYEFSDDNEDGDNVDDPFVHEVMQTFIRNDSFGIPSMMRALNLDAMNPRAFPEYATIGVAAP</sequence>
<proteinExistence type="predicted"/>
<dbReference type="Proteomes" id="UP001341840">
    <property type="component" value="Unassembled WGS sequence"/>
</dbReference>